<dbReference type="InterPro" id="IPR035965">
    <property type="entry name" value="PAS-like_dom_sf"/>
</dbReference>
<gene>
    <name evidence="4" type="ORF">DesfrDRAFT_1889</name>
</gene>
<reference evidence="4 5" key="1">
    <citation type="submission" date="2010-08" db="EMBL/GenBank/DDBJ databases">
        <title>The draft genome of Desulfovibrio fructosovorans JJ.</title>
        <authorList>
            <consortium name="US DOE Joint Genome Institute (JGI-PGF)"/>
            <person name="Lucas S."/>
            <person name="Copeland A."/>
            <person name="Lapidus A."/>
            <person name="Cheng J.-F."/>
            <person name="Bruce D."/>
            <person name="Goodwin L."/>
            <person name="Pitluck S."/>
            <person name="Land M.L."/>
            <person name="Hauser L."/>
            <person name="Chang Y.-J."/>
            <person name="Jeffries C."/>
            <person name="Wall J.D."/>
            <person name="Stahl D.A."/>
            <person name="Arkin A.P."/>
            <person name="Dehal P."/>
            <person name="Stolyar S.M."/>
            <person name="Hazen T.C."/>
            <person name="Woyke T.J."/>
        </authorList>
    </citation>
    <scope>NUCLEOTIDE SEQUENCE [LARGE SCALE GENOMIC DNA]</scope>
    <source>
        <strain evidence="4 5">JJ</strain>
    </source>
</reference>
<dbReference type="InterPro" id="IPR000014">
    <property type="entry name" value="PAS"/>
</dbReference>
<dbReference type="GO" id="GO:0016791">
    <property type="term" value="F:phosphatase activity"/>
    <property type="evidence" value="ECO:0007669"/>
    <property type="project" value="TreeGrafter"/>
</dbReference>
<evidence type="ECO:0000313" key="5">
    <source>
        <dbReference type="Proteomes" id="UP000006250"/>
    </source>
</evidence>
<dbReference type="eggNOG" id="COG3290">
    <property type="taxonomic scope" value="Bacteria"/>
</dbReference>
<organism evidence="4 5">
    <name type="scientific">Solidesulfovibrio fructosivorans JJ]</name>
    <dbReference type="NCBI Taxonomy" id="596151"/>
    <lineage>
        <taxon>Bacteria</taxon>
        <taxon>Pseudomonadati</taxon>
        <taxon>Thermodesulfobacteriota</taxon>
        <taxon>Desulfovibrionia</taxon>
        <taxon>Desulfovibrionales</taxon>
        <taxon>Desulfovibrionaceae</taxon>
        <taxon>Solidesulfovibrio</taxon>
    </lineage>
</organism>
<comment type="caution">
    <text evidence="4">The sequence shown here is derived from an EMBL/GenBank/DDBJ whole genome shotgun (WGS) entry which is preliminary data.</text>
</comment>
<dbReference type="CDD" id="cd00130">
    <property type="entry name" value="PAS"/>
    <property type="match status" value="1"/>
</dbReference>
<evidence type="ECO:0000256" key="1">
    <source>
        <dbReference type="ARBA" id="ARBA00022801"/>
    </source>
</evidence>
<name>E1JW90_SOLFR</name>
<evidence type="ECO:0000313" key="4">
    <source>
        <dbReference type="EMBL" id="EFL51450.1"/>
    </source>
</evidence>
<dbReference type="SMART" id="SM00331">
    <property type="entry name" value="PP2C_SIG"/>
    <property type="match status" value="1"/>
</dbReference>
<sequence>MRLKSKNTLQAKTRRRRAFSCDLSQRISSLESEKCRCEKELAEYRAIIHNAGEAFFRMDASLKIVEVNPAFVALSQREASVLLGRHPWQFFDELTRRYLTRHRRKLIRKDQRHFRAGIVRPDETVVPVMVHGSTLRDGDGAIIGHFVLLTDLTEHLSAMEMAFAVQEALLPKSHPAIPGLDLAVRFVPSHGVSGDYYDYFTARGDKSRLHILVGDVTGHGLEAGLLMATARGLLRMRANSPGTLLDIVSDVNSAIHNDFSEHARFISLFYCILDTCEWTLSWVRAGHDSPILRRDASGTLERLGGKGIPLGIDPDYVFEMRTTSIHPGDLLFLFTDGLREAETRTAAGTRRFGWKGIEGVLKDVGSSSPATIIRTMCQSMRKFTHYKPLADDVTVLALTRLQGDGSCQGDSVRVEC</sequence>
<accession>E1JW90</accession>
<dbReference type="eggNOG" id="COG2208">
    <property type="taxonomic scope" value="Bacteria"/>
</dbReference>
<dbReference type="STRING" id="596151.DesfrDRAFT_1889"/>
<dbReference type="Gene3D" id="3.30.450.20">
    <property type="entry name" value="PAS domain"/>
    <property type="match status" value="1"/>
</dbReference>
<dbReference type="Pfam" id="PF08448">
    <property type="entry name" value="PAS_4"/>
    <property type="match status" value="1"/>
</dbReference>
<dbReference type="NCBIfam" id="TIGR00229">
    <property type="entry name" value="sensory_box"/>
    <property type="match status" value="1"/>
</dbReference>
<dbReference type="SUPFAM" id="SSF81606">
    <property type="entry name" value="PP2C-like"/>
    <property type="match status" value="1"/>
</dbReference>
<protein>
    <submittedName>
        <fullName evidence="4">Putative PAS/PAC sensor protein</fullName>
    </submittedName>
</protein>
<dbReference type="AlphaFoldDB" id="E1JW90"/>
<dbReference type="SMART" id="SM00091">
    <property type="entry name" value="PAS"/>
    <property type="match status" value="1"/>
</dbReference>
<dbReference type="Gene3D" id="3.60.40.10">
    <property type="entry name" value="PPM-type phosphatase domain"/>
    <property type="match status" value="1"/>
</dbReference>
<keyword evidence="1" id="KW-0378">Hydrolase</keyword>
<dbReference type="RefSeq" id="WP_005993275.1">
    <property type="nucleotide sequence ID" value="NZ_AECZ01000010.1"/>
</dbReference>
<evidence type="ECO:0000259" key="2">
    <source>
        <dbReference type="SMART" id="SM00091"/>
    </source>
</evidence>
<proteinExistence type="predicted"/>
<dbReference type="Proteomes" id="UP000006250">
    <property type="component" value="Unassembled WGS sequence"/>
</dbReference>
<dbReference type="OrthoDB" id="343514at2"/>
<dbReference type="EMBL" id="AECZ01000010">
    <property type="protein sequence ID" value="EFL51450.1"/>
    <property type="molecule type" value="Genomic_DNA"/>
</dbReference>
<keyword evidence="5" id="KW-1185">Reference proteome</keyword>
<dbReference type="Pfam" id="PF07228">
    <property type="entry name" value="SpoIIE"/>
    <property type="match status" value="1"/>
</dbReference>
<feature type="domain" description="PAS" evidence="2">
    <location>
        <begin position="42"/>
        <end position="108"/>
    </location>
</feature>
<dbReference type="PANTHER" id="PTHR43156">
    <property type="entry name" value="STAGE II SPORULATION PROTEIN E-RELATED"/>
    <property type="match status" value="1"/>
</dbReference>
<dbReference type="InterPro" id="IPR052016">
    <property type="entry name" value="Bact_Sigma-Reg"/>
</dbReference>
<dbReference type="InterPro" id="IPR036457">
    <property type="entry name" value="PPM-type-like_dom_sf"/>
</dbReference>
<dbReference type="SUPFAM" id="SSF55785">
    <property type="entry name" value="PYP-like sensor domain (PAS domain)"/>
    <property type="match status" value="1"/>
</dbReference>
<dbReference type="InterPro" id="IPR001932">
    <property type="entry name" value="PPM-type_phosphatase-like_dom"/>
</dbReference>
<evidence type="ECO:0000259" key="3">
    <source>
        <dbReference type="SMART" id="SM00331"/>
    </source>
</evidence>
<dbReference type="PANTHER" id="PTHR43156:SF2">
    <property type="entry name" value="STAGE II SPORULATION PROTEIN E"/>
    <property type="match status" value="1"/>
</dbReference>
<dbReference type="InterPro" id="IPR013656">
    <property type="entry name" value="PAS_4"/>
</dbReference>
<feature type="domain" description="PPM-type phosphatase" evidence="3">
    <location>
        <begin position="177"/>
        <end position="400"/>
    </location>
</feature>